<keyword evidence="2" id="KW-1185">Reference proteome</keyword>
<dbReference type="AlphaFoldDB" id="G5JGR8"/>
<accession>G5JGR8</accession>
<evidence type="ECO:0000313" key="2">
    <source>
        <dbReference type="Proteomes" id="UP000005413"/>
    </source>
</evidence>
<organism evidence="1 2">
    <name type="scientific">Staphylococcus simiae CCM 7213 = CCUG 51256</name>
    <dbReference type="NCBI Taxonomy" id="911238"/>
    <lineage>
        <taxon>Bacteria</taxon>
        <taxon>Bacillati</taxon>
        <taxon>Bacillota</taxon>
        <taxon>Bacilli</taxon>
        <taxon>Bacillales</taxon>
        <taxon>Staphylococcaceae</taxon>
        <taxon>Staphylococcus</taxon>
    </lineage>
</organism>
<feature type="non-terminal residue" evidence="1">
    <location>
        <position position="36"/>
    </location>
</feature>
<reference evidence="1 2" key="1">
    <citation type="journal article" date="2012" name="BMC Genomics">
        <title>Comparative genomic analysis of the genus Staphylococcus including Staphylococcus aureus and its newly described sister species Staphylococcus simiae.</title>
        <authorList>
            <person name="Suzuki H."/>
            <person name="Lefebure T."/>
            <person name="Pavinski Bitar P."/>
            <person name="Stanhope M.J."/>
        </authorList>
    </citation>
    <scope>NUCLEOTIDE SEQUENCE [LARGE SCALE GENOMIC DNA]</scope>
    <source>
        <strain evidence="1 2">CCM 7213</strain>
    </source>
</reference>
<sequence length="36" mass="4175">MPIALIAIIIDVVLRLLEKRLDPDFRLYSMNFSQGI</sequence>
<dbReference type="EMBL" id="AEUN01000202">
    <property type="protein sequence ID" value="EHJ08618.1"/>
    <property type="molecule type" value="Genomic_DNA"/>
</dbReference>
<protein>
    <submittedName>
        <fullName evidence="1">Uncharacterized protein</fullName>
    </submittedName>
</protein>
<evidence type="ECO:0000313" key="1">
    <source>
        <dbReference type="EMBL" id="EHJ08618.1"/>
    </source>
</evidence>
<comment type="caution">
    <text evidence="1">The sequence shown here is derived from an EMBL/GenBank/DDBJ whole genome shotgun (WGS) entry which is preliminary data.</text>
</comment>
<proteinExistence type="predicted"/>
<gene>
    <name evidence="1" type="ORF">SS7213T_03205</name>
</gene>
<name>G5JGR8_9STAP</name>
<dbReference type="Proteomes" id="UP000005413">
    <property type="component" value="Unassembled WGS sequence"/>
</dbReference>